<evidence type="ECO:0000256" key="3">
    <source>
        <dbReference type="ARBA" id="ARBA00022475"/>
    </source>
</evidence>
<evidence type="ECO:0000256" key="4">
    <source>
        <dbReference type="ARBA" id="ARBA00022692"/>
    </source>
</evidence>
<evidence type="ECO:0000313" key="9">
    <source>
        <dbReference type="EMBL" id="KKB45398.1"/>
    </source>
</evidence>
<evidence type="ECO:0000256" key="7">
    <source>
        <dbReference type="SAM" id="Phobius"/>
    </source>
</evidence>
<comment type="subcellular location">
    <subcellularLocation>
        <location evidence="1">Cell membrane</location>
        <topology evidence="1">Multi-pass membrane protein</topology>
    </subcellularLocation>
</comment>
<dbReference type="AlphaFoldDB" id="A0A0F5IIR9"/>
<dbReference type="InterPro" id="IPR005115">
    <property type="entry name" value="Gly_transporter"/>
</dbReference>
<dbReference type="PANTHER" id="PTHR30506:SF3">
    <property type="entry name" value="UPF0126 INNER MEMBRANE PROTEIN YADS-RELATED"/>
    <property type="match status" value="1"/>
</dbReference>
<keyword evidence="10" id="KW-1185">Reference proteome</keyword>
<accession>A0A0F5IIR9</accession>
<feature type="transmembrane region" description="Helical" evidence="7">
    <location>
        <begin position="64"/>
        <end position="83"/>
    </location>
</feature>
<feature type="transmembrane region" description="Helical" evidence="7">
    <location>
        <begin position="149"/>
        <end position="170"/>
    </location>
</feature>
<evidence type="ECO:0000313" key="10">
    <source>
        <dbReference type="Proteomes" id="UP000033035"/>
    </source>
</evidence>
<name>A0A0F5IIR9_9BACT</name>
<sequence>MIDFITFCDYTGTFAFAISGIRLASAKQFDWFGAYVVGLVTAVGGGTVRDILLNATPFWMEQTSYLTVSALALLFVIIFRKYVIRLNNTFFIFDAIGLGLFVVVGIAKTIEFGFPMWVAIVMGTITGSFGGMIRDILINEEPLIFRKDIYALACVFGGFVYYLCMLAGLSPAITQFSSALGVFLMRIIAVKYHISVPVLKGEE</sequence>
<comment type="caution">
    <text evidence="9">The sequence shown here is derived from an EMBL/GenBank/DDBJ whole genome shotgun (WGS) entry which is preliminary data.</text>
</comment>
<evidence type="ECO:0000256" key="5">
    <source>
        <dbReference type="ARBA" id="ARBA00022989"/>
    </source>
</evidence>
<proteinExistence type="inferred from homology"/>
<dbReference type="Pfam" id="PF03458">
    <property type="entry name" value="Gly_transporter"/>
    <property type="match status" value="2"/>
</dbReference>
<dbReference type="Proteomes" id="UP000033035">
    <property type="component" value="Unassembled WGS sequence"/>
</dbReference>
<feature type="transmembrane region" description="Helical" evidence="7">
    <location>
        <begin position="90"/>
        <end position="110"/>
    </location>
</feature>
<evidence type="ECO:0000256" key="6">
    <source>
        <dbReference type="ARBA" id="ARBA00023136"/>
    </source>
</evidence>
<protein>
    <recommendedName>
        <fullName evidence="8">Glycine transporter domain-containing protein</fullName>
    </recommendedName>
</protein>
<feature type="transmembrane region" description="Helical" evidence="7">
    <location>
        <begin position="116"/>
        <end position="137"/>
    </location>
</feature>
<dbReference type="EMBL" id="AQHW01000033">
    <property type="protein sequence ID" value="KKB45398.1"/>
    <property type="molecule type" value="Genomic_DNA"/>
</dbReference>
<dbReference type="RefSeq" id="WP_028728924.1">
    <property type="nucleotide sequence ID" value="NZ_AUAE01000044.1"/>
</dbReference>
<dbReference type="PATRIC" id="fig|1203610.3.peg.5529"/>
<dbReference type="HOGENOM" id="CLU_064906_2_1_10"/>
<keyword evidence="3" id="KW-1003">Cell membrane</keyword>
<evidence type="ECO:0000259" key="8">
    <source>
        <dbReference type="Pfam" id="PF03458"/>
    </source>
</evidence>
<evidence type="ECO:0000256" key="2">
    <source>
        <dbReference type="ARBA" id="ARBA00008193"/>
    </source>
</evidence>
<gene>
    <name evidence="9" type="ORF">HMPREF1536_05413</name>
</gene>
<feature type="transmembrane region" description="Helical" evidence="7">
    <location>
        <begin position="32"/>
        <end position="52"/>
    </location>
</feature>
<keyword evidence="4 7" id="KW-0812">Transmembrane</keyword>
<feature type="domain" description="Glycine transporter" evidence="8">
    <location>
        <begin position="7"/>
        <end position="80"/>
    </location>
</feature>
<dbReference type="GO" id="GO:0005886">
    <property type="term" value="C:plasma membrane"/>
    <property type="evidence" value="ECO:0007669"/>
    <property type="project" value="UniProtKB-SubCell"/>
</dbReference>
<keyword evidence="6 7" id="KW-0472">Membrane</keyword>
<evidence type="ECO:0000256" key="1">
    <source>
        <dbReference type="ARBA" id="ARBA00004651"/>
    </source>
</evidence>
<reference evidence="9 10" key="1">
    <citation type="submission" date="2013-04" db="EMBL/GenBank/DDBJ databases">
        <title>The Genome Sequence of Parabacteroides gordonii DSM 23371.</title>
        <authorList>
            <consortium name="The Broad Institute Genomics Platform"/>
            <person name="Earl A."/>
            <person name="Ward D."/>
            <person name="Feldgarden M."/>
            <person name="Gevers D."/>
            <person name="Martens E."/>
            <person name="Sakamoto M."/>
            <person name="Benno Y."/>
            <person name="Suzuki N."/>
            <person name="Matsunaga N."/>
            <person name="Koshihara K."/>
            <person name="Seki M."/>
            <person name="Komiya H."/>
            <person name="Walker B."/>
            <person name="Young S."/>
            <person name="Zeng Q."/>
            <person name="Gargeya S."/>
            <person name="Fitzgerald M."/>
            <person name="Haas B."/>
            <person name="Abouelleil A."/>
            <person name="Allen A.W."/>
            <person name="Alvarado L."/>
            <person name="Arachchi H.M."/>
            <person name="Berlin A.M."/>
            <person name="Chapman S.B."/>
            <person name="Gainer-Dewar J."/>
            <person name="Goldberg J."/>
            <person name="Griggs A."/>
            <person name="Gujja S."/>
            <person name="Hansen M."/>
            <person name="Howarth C."/>
            <person name="Imamovic A."/>
            <person name="Ireland A."/>
            <person name="Larimer J."/>
            <person name="McCowan C."/>
            <person name="Murphy C."/>
            <person name="Pearson M."/>
            <person name="Poon T.W."/>
            <person name="Priest M."/>
            <person name="Roberts A."/>
            <person name="Saif S."/>
            <person name="Shea T."/>
            <person name="Sisk P."/>
            <person name="Sykes S."/>
            <person name="Wortman J."/>
            <person name="Nusbaum C."/>
            <person name="Birren B."/>
        </authorList>
    </citation>
    <scope>NUCLEOTIDE SEQUENCE [LARGE SCALE GENOMIC DNA]</scope>
    <source>
        <strain evidence="9 10">MS-1</strain>
    </source>
</reference>
<organism evidence="9 10">
    <name type="scientific">Parabacteroides gordonii MS-1 = DSM 23371</name>
    <dbReference type="NCBI Taxonomy" id="1203610"/>
    <lineage>
        <taxon>Bacteria</taxon>
        <taxon>Pseudomonadati</taxon>
        <taxon>Bacteroidota</taxon>
        <taxon>Bacteroidia</taxon>
        <taxon>Bacteroidales</taxon>
        <taxon>Tannerellaceae</taxon>
        <taxon>Parabacteroides</taxon>
    </lineage>
</organism>
<feature type="domain" description="Glycine transporter" evidence="8">
    <location>
        <begin position="92"/>
        <end position="164"/>
    </location>
</feature>
<keyword evidence="5 7" id="KW-1133">Transmembrane helix</keyword>
<dbReference type="STRING" id="1203610.HMPREF1536_05413"/>
<comment type="similarity">
    <text evidence="2">Belongs to the UPF0126 family.</text>
</comment>
<dbReference type="PANTHER" id="PTHR30506">
    <property type="entry name" value="INNER MEMBRANE PROTEIN"/>
    <property type="match status" value="1"/>
</dbReference>